<dbReference type="AlphaFoldDB" id="A0A916T746"/>
<keyword evidence="2" id="KW-0547">Nucleotide-binding</keyword>
<dbReference type="PANTHER" id="PTHR12835:SF5">
    <property type="entry name" value="BIOTIN--PROTEIN LIGASE"/>
    <property type="match status" value="1"/>
</dbReference>
<dbReference type="GO" id="GO:0004077">
    <property type="term" value="F:biotin--[biotin carboxyl-carrier protein] ligase activity"/>
    <property type="evidence" value="ECO:0007669"/>
    <property type="project" value="UniProtKB-EC"/>
</dbReference>
<dbReference type="Pfam" id="PF02237">
    <property type="entry name" value="BPL_C"/>
    <property type="match status" value="1"/>
</dbReference>
<evidence type="ECO:0000256" key="3">
    <source>
        <dbReference type="ARBA" id="ARBA00022840"/>
    </source>
</evidence>
<keyword evidence="9" id="KW-1185">Reference proteome</keyword>
<dbReference type="EMBL" id="BMIH01000003">
    <property type="protein sequence ID" value="GGB34131.1"/>
    <property type="molecule type" value="Genomic_DNA"/>
</dbReference>
<dbReference type="InterPro" id="IPR003142">
    <property type="entry name" value="BPL_C"/>
</dbReference>
<dbReference type="GO" id="GO:0005737">
    <property type="term" value="C:cytoplasm"/>
    <property type="evidence" value="ECO:0007669"/>
    <property type="project" value="TreeGrafter"/>
</dbReference>
<comment type="caution">
    <text evidence="8">The sequence shown here is derived from an EMBL/GenBank/DDBJ whole genome shotgun (WGS) entry which is preliminary data.</text>
</comment>
<dbReference type="Gene3D" id="2.30.30.100">
    <property type="match status" value="1"/>
</dbReference>
<organism evidence="8 9">
    <name type="scientific">Sphingomonas metalli</name>
    <dbReference type="NCBI Taxonomy" id="1779358"/>
    <lineage>
        <taxon>Bacteria</taxon>
        <taxon>Pseudomonadati</taxon>
        <taxon>Pseudomonadota</taxon>
        <taxon>Alphaproteobacteria</taxon>
        <taxon>Sphingomonadales</taxon>
        <taxon>Sphingomonadaceae</taxon>
        <taxon>Sphingomonas</taxon>
    </lineage>
</organism>
<dbReference type="Pfam" id="PF03099">
    <property type="entry name" value="BPL_LplA_LipB"/>
    <property type="match status" value="1"/>
</dbReference>
<dbReference type="Proteomes" id="UP000623067">
    <property type="component" value="Unassembled WGS sequence"/>
</dbReference>
<dbReference type="InterPro" id="IPR045864">
    <property type="entry name" value="aa-tRNA-synth_II/BPL/LPL"/>
</dbReference>
<dbReference type="SUPFAM" id="SSF50037">
    <property type="entry name" value="C-terminal domain of transcriptional repressors"/>
    <property type="match status" value="1"/>
</dbReference>
<dbReference type="PROSITE" id="PS51733">
    <property type="entry name" value="BPL_LPL_CATALYTIC"/>
    <property type="match status" value="1"/>
</dbReference>
<evidence type="ECO:0000259" key="7">
    <source>
        <dbReference type="PROSITE" id="PS51733"/>
    </source>
</evidence>
<dbReference type="InterPro" id="IPR004408">
    <property type="entry name" value="Biotin_CoA_COase_ligase"/>
</dbReference>
<evidence type="ECO:0000256" key="6">
    <source>
        <dbReference type="ARBA" id="ARBA00047846"/>
    </source>
</evidence>
<name>A0A916T746_9SPHN</name>
<comment type="catalytic activity">
    <reaction evidence="6">
        <text>biotin + L-lysyl-[protein] + ATP = N(6)-biotinyl-L-lysyl-[protein] + AMP + diphosphate + H(+)</text>
        <dbReference type="Rhea" id="RHEA:11756"/>
        <dbReference type="Rhea" id="RHEA-COMP:9752"/>
        <dbReference type="Rhea" id="RHEA-COMP:10505"/>
        <dbReference type="ChEBI" id="CHEBI:15378"/>
        <dbReference type="ChEBI" id="CHEBI:29969"/>
        <dbReference type="ChEBI" id="CHEBI:30616"/>
        <dbReference type="ChEBI" id="CHEBI:33019"/>
        <dbReference type="ChEBI" id="CHEBI:57586"/>
        <dbReference type="ChEBI" id="CHEBI:83144"/>
        <dbReference type="ChEBI" id="CHEBI:456215"/>
        <dbReference type="EC" id="6.3.4.15"/>
    </reaction>
</comment>
<evidence type="ECO:0000256" key="4">
    <source>
        <dbReference type="ARBA" id="ARBA00023267"/>
    </source>
</evidence>
<dbReference type="Gene3D" id="3.30.930.10">
    <property type="entry name" value="Bira Bifunctional Protein, Domain 2"/>
    <property type="match status" value="1"/>
</dbReference>
<dbReference type="RefSeq" id="WP_188659061.1">
    <property type="nucleotide sequence ID" value="NZ_BMIH01000003.1"/>
</dbReference>
<dbReference type="EC" id="6.3.4.15" evidence="5"/>
<keyword evidence="1 8" id="KW-0436">Ligase</keyword>
<dbReference type="CDD" id="cd16442">
    <property type="entry name" value="BPL"/>
    <property type="match status" value="1"/>
</dbReference>
<evidence type="ECO:0000256" key="2">
    <source>
        <dbReference type="ARBA" id="ARBA00022741"/>
    </source>
</evidence>
<keyword evidence="3" id="KW-0067">ATP-binding</keyword>
<reference evidence="8" key="1">
    <citation type="journal article" date="2014" name="Int. J. Syst. Evol. Microbiol.">
        <title>Complete genome sequence of Corynebacterium casei LMG S-19264T (=DSM 44701T), isolated from a smear-ripened cheese.</title>
        <authorList>
            <consortium name="US DOE Joint Genome Institute (JGI-PGF)"/>
            <person name="Walter F."/>
            <person name="Albersmeier A."/>
            <person name="Kalinowski J."/>
            <person name="Ruckert C."/>
        </authorList>
    </citation>
    <scope>NUCLEOTIDE SEQUENCE</scope>
    <source>
        <strain evidence="8">CGMCC 1.15330</strain>
    </source>
</reference>
<evidence type="ECO:0000256" key="5">
    <source>
        <dbReference type="ARBA" id="ARBA00024227"/>
    </source>
</evidence>
<dbReference type="InterPro" id="IPR004143">
    <property type="entry name" value="BPL_LPL_catalytic"/>
</dbReference>
<gene>
    <name evidence="8" type="ORF">GCM10011380_24460</name>
</gene>
<sequence length="234" mass="24850">MRTVAETGSTNADLLDAARHGAAEGSWLRAERQTAGRGRHGRDWVSPTGNLYASTLVRLRRSDPPAPTLALVAGIAVQEAVSVFLPGATRLKWPNDLLADGAKLAGILLERADDAVVVGIGVNIAHHPDLSDRPTTSLADRGEACDATLVFDVLREGFARWLARWRGEGLAKIRARWLADAHPIGTPLSLRAPDGSLVEGLFDGLDPDGALTLRLAGGGRRVIHAGDVFLIRGT</sequence>
<evidence type="ECO:0000256" key="1">
    <source>
        <dbReference type="ARBA" id="ARBA00022598"/>
    </source>
</evidence>
<dbReference type="NCBIfam" id="TIGR00121">
    <property type="entry name" value="birA_ligase"/>
    <property type="match status" value="1"/>
</dbReference>
<dbReference type="GO" id="GO:0005524">
    <property type="term" value="F:ATP binding"/>
    <property type="evidence" value="ECO:0007669"/>
    <property type="project" value="UniProtKB-KW"/>
</dbReference>
<dbReference type="InterPro" id="IPR008988">
    <property type="entry name" value="Transcriptional_repressor_C"/>
</dbReference>
<proteinExistence type="predicted"/>
<feature type="domain" description="BPL/LPL catalytic" evidence="7">
    <location>
        <begin position="1"/>
        <end position="170"/>
    </location>
</feature>
<evidence type="ECO:0000313" key="9">
    <source>
        <dbReference type="Proteomes" id="UP000623067"/>
    </source>
</evidence>
<reference evidence="8" key="2">
    <citation type="submission" date="2020-09" db="EMBL/GenBank/DDBJ databases">
        <authorList>
            <person name="Sun Q."/>
            <person name="Zhou Y."/>
        </authorList>
    </citation>
    <scope>NUCLEOTIDE SEQUENCE</scope>
    <source>
        <strain evidence="8">CGMCC 1.15330</strain>
    </source>
</reference>
<dbReference type="SUPFAM" id="SSF55681">
    <property type="entry name" value="Class II aaRS and biotin synthetases"/>
    <property type="match status" value="1"/>
</dbReference>
<keyword evidence="4" id="KW-0092">Biotin</keyword>
<accession>A0A916T746</accession>
<evidence type="ECO:0000313" key="8">
    <source>
        <dbReference type="EMBL" id="GGB34131.1"/>
    </source>
</evidence>
<protein>
    <recommendedName>
        <fullName evidence="5">biotin--[biotin carboxyl-carrier protein] ligase</fullName>
        <ecNumber evidence="5">6.3.4.15</ecNumber>
    </recommendedName>
</protein>
<dbReference type="PANTHER" id="PTHR12835">
    <property type="entry name" value="BIOTIN PROTEIN LIGASE"/>
    <property type="match status" value="1"/>
</dbReference>